<feature type="coiled-coil region" evidence="4">
    <location>
        <begin position="660"/>
        <end position="687"/>
    </location>
</feature>
<dbReference type="EMBL" id="ML210192">
    <property type="protein sequence ID" value="TFK24987.1"/>
    <property type="molecule type" value="Genomic_DNA"/>
</dbReference>
<feature type="coiled-coil region" evidence="4">
    <location>
        <begin position="69"/>
        <end position="261"/>
    </location>
</feature>
<organism evidence="8 9">
    <name type="scientific">Coprinopsis marcescibilis</name>
    <name type="common">Agaric fungus</name>
    <name type="synonym">Psathyrella marcescibilis</name>
    <dbReference type="NCBI Taxonomy" id="230819"/>
    <lineage>
        <taxon>Eukaryota</taxon>
        <taxon>Fungi</taxon>
        <taxon>Dikarya</taxon>
        <taxon>Basidiomycota</taxon>
        <taxon>Agaricomycotina</taxon>
        <taxon>Agaricomycetes</taxon>
        <taxon>Agaricomycetidae</taxon>
        <taxon>Agaricales</taxon>
        <taxon>Agaricineae</taxon>
        <taxon>Psathyrellaceae</taxon>
        <taxon>Coprinopsis</taxon>
    </lineage>
</organism>
<dbReference type="GO" id="GO:0005643">
    <property type="term" value="C:nuclear pore"/>
    <property type="evidence" value="ECO:0007669"/>
    <property type="project" value="TreeGrafter"/>
</dbReference>
<evidence type="ECO:0000256" key="3">
    <source>
        <dbReference type="ARBA" id="ARBA00023242"/>
    </source>
</evidence>
<feature type="coiled-coil region" evidence="4">
    <location>
        <begin position="736"/>
        <end position="770"/>
    </location>
</feature>
<gene>
    <name evidence="8" type="ORF">FA15DRAFT_384092</name>
</gene>
<sequence length="928" mass="105375">MSRTRGSTSAEPADAGAASTPSQNDAGGDFVVVNIPEELDHHHLAEILPEIPDLTTATPDVVLFLYELVAKQYALLDSSQRDLDELKAENERKDVELEQAFLEKESVSKESETSVISVQEELARVKQERDKLVEENNALKTQLSTVSSSQNATSTEVKALKHQVQDIEREKRDLMGVISRAKKEEETREEEIQSLRASLRAARQDHQTLESQIRELKSQEASTKFKLDSLTQQLKLAQTEAERTNAELSNKTEEYSKYRRAKHAEMLSLQSSHDSLSQEHTATQASLNALKSSHSTQTNQLSQALSKIQALTGQIAEQEARYADEANGLKRLIQTLEDRDRHQREVVEGIQSQWAAVGETSERRENSLKDKLEQEAKRREEAEKRVEQLENVLGKMSRGDLQMPGTPFRTPGTPGGLAMGEFNEAVLSPTVALASRSQRGGKTFTEVYTEYVGLQEENGQLRSKLADMDRTMTAVVAEIEERAPILAQQRIEYERVTREASQLSAQLNQTLQERDAQAKLATETNQKLTKSTAENGLLQQQLSDLGRQIQTLLREIARRDDPTIPIDEELENVPLAQANDVNAIITNNLVLFRNIESLQQQNQRLLRITRELGEKMESEEREYKAAMEQEQGEAIREAHEAMLELGAQLEAQKRSSDGIIQSYVKERDALKAMLRRAEAAAQQAGLNLNIGQQPVTQNTTVVSDSEIARELHEVQEQFEAYKMEMGVDSTRLRDELTSTQRQAHELGANLAKANAKIEFLNDRHRMHQEQFQLNSREFDELNKRNQNLFDQWTRADIECARVSDDLQVANGRLEQLRNECANLRAEKQIWQGVEARLLDENKTLAMERSHLSDLMSNIQKMHNDLERSGENDRRRLEGQLQMLEGQTQDLRTQLSRERDAVRQISMQKDLEARDLQSRLDRAVSYFST</sequence>
<feature type="compositionally biased region" description="Basic and acidic residues" evidence="5">
    <location>
        <begin position="360"/>
        <end position="384"/>
    </location>
</feature>
<feature type="region of interest" description="Disordered" evidence="5">
    <location>
        <begin position="1"/>
        <end position="29"/>
    </location>
</feature>
<feature type="coiled-coil region" evidence="4">
    <location>
        <begin position="799"/>
        <end position="833"/>
    </location>
</feature>
<keyword evidence="2 4" id="KW-0175">Coiled coil</keyword>
<dbReference type="PANTHER" id="PTHR18898">
    <property type="entry name" value="NUCLEOPROTEIN TPR-RELATED"/>
    <property type="match status" value="1"/>
</dbReference>
<feature type="coiled-coil region" evidence="4">
    <location>
        <begin position="301"/>
        <end position="339"/>
    </location>
</feature>
<feature type="region of interest" description="Disordered" evidence="5">
    <location>
        <begin position="357"/>
        <end position="384"/>
    </location>
</feature>
<evidence type="ECO:0000259" key="7">
    <source>
        <dbReference type="Pfam" id="PF25785"/>
    </source>
</evidence>
<proteinExistence type="predicted"/>
<dbReference type="GO" id="GO:0017056">
    <property type="term" value="F:structural constituent of nuclear pore"/>
    <property type="evidence" value="ECO:0007669"/>
    <property type="project" value="TreeGrafter"/>
</dbReference>
<feature type="coiled-coil region" evidence="4">
    <location>
        <begin position="595"/>
        <end position="629"/>
    </location>
</feature>
<reference evidence="8 9" key="1">
    <citation type="journal article" date="2019" name="Nat. Ecol. Evol.">
        <title>Megaphylogeny resolves global patterns of mushroom evolution.</title>
        <authorList>
            <person name="Varga T."/>
            <person name="Krizsan K."/>
            <person name="Foldi C."/>
            <person name="Dima B."/>
            <person name="Sanchez-Garcia M."/>
            <person name="Sanchez-Ramirez S."/>
            <person name="Szollosi G.J."/>
            <person name="Szarkandi J.G."/>
            <person name="Papp V."/>
            <person name="Albert L."/>
            <person name="Andreopoulos W."/>
            <person name="Angelini C."/>
            <person name="Antonin V."/>
            <person name="Barry K.W."/>
            <person name="Bougher N.L."/>
            <person name="Buchanan P."/>
            <person name="Buyck B."/>
            <person name="Bense V."/>
            <person name="Catcheside P."/>
            <person name="Chovatia M."/>
            <person name="Cooper J."/>
            <person name="Damon W."/>
            <person name="Desjardin D."/>
            <person name="Finy P."/>
            <person name="Geml J."/>
            <person name="Haridas S."/>
            <person name="Hughes K."/>
            <person name="Justo A."/>
            <person name="Karasinski D."/>
            <person name="Kautmanova I."/>
            <person name="Kiss B."/>
            <person name="Kocsube S."/>
            <person name="Kotiranta H."/>
            <person name="LaButti K.M."/>
            <person name="Lechner B.E."/>
            <person name="Liimatainen K."/>
            <person name="Lipzen A."/>
            <person name="Lukacs Z."/>
            <person name="Mihaltcheva S."/>
            <person name="Morgado L.N."/>
            <person name="Niskanen T."/>
            <person name="Noordeloos M.E."/>
            <person name="Ohm R.A."/>
            <person name="Ortiz-Santana B."/>
            <person name="Ovrebo C."/>
            <person name="Racz N."/>
            <person name="Riley R."/>
            <person name="Savchenko A."/>
            <person name="Shiryaev A."/>
            <person name="Soop K."/>
            <person name="Spirin V."/>
            <person name="Szebenyi C."/>
            <person name="Tomsovsky M."/>
            <person name="Tulloss R.E."/>
            <person name="Uehling J."/>
            <person name="Grigoriev I.V."/>
            <person name="Vagvolgyi C."/>
            <person name="Papp T."/>
            <person name="Martin F.M."/>
            <person name="Miettinen O."/>
            <person name="Hibbett D.S."/>
            <person name="Nagy L.G."/>
        </authorList>
    </citation>
    <scope>NUCLEOTIDE SEQUENCE [LARGE SCALE GENOMIC DNA]</scope>
    <source>
        <strain evidence="8 9">CBS 121175</strain>
    </source>
</reference>
<accession>A0A5C3KXA7</accession>
<dbReference type="Pfam" id="PF25785">
    <property type="entry name" value="TPR"/>
    <property type="match status" value="1"/>
</dbReference>
<feature type="domain" description="NUA/TPR/MLP1-2-like" evidence="7">
    <location>
        <begin position="522"/>
        <end position="621"/>
    </location>
</feature>
<feature type="compositionally biased region" description="Polar residues" evidence="5">
    <location>
        <begin position="1"/>
        <end position="10"/>
    </location>
</feature>
<evidence type="ECO:0008006" key="10">
    <source>
        <dbReference type="Google" id="ProtNLM"/>
    </source>
</evidence>
<feature type="coiled-coil region" evidence="4">
    <location>
        <begin position="873"/>
        <end position="900"/>
    </location>
</feature>
<protein>
    <recommendedName>
        <fullName evidence="10">Nucleoprotein TPR/MLP1 domain-containing protein</fullName>
    </recommendedName>
</protein>
<dbReference type="STRING" id="230819.A0A5C3KXA7"/>
<feature type="coiled-coil region" evidence="4">
    <location>
        <begin position="486"/>
        <end position="555"/>
    </location>
</feature>
<dbReference type="GO" id="GO:0006406">
    <property type="term" value="P:mRNA export from nucleus"/>
    <property type="evidence" value="ECO:0007669"/>
    <property type="project" value="TreeGrafter"/>
</dbReference>
<evidence type="ECO:0000256" key="1">
    <source>
        <dbReference type="ARBA" id="ARBA00004123"/>
    </source>
</evidence>
<dbReference type="Pfam" id="PF25481">
    <property type="entry name" value="Nucleoprot-TPR"/>
    <property type="match status" value="1"/>
</dbReference>
<dbReference type="AlphaFoldDB" id="A0A5C3KXA7"/>
<name>A0A5C3KXA7_COPMA</name>
<dbReference type="InterPro" id="IPR057974">
    <property type="entry name" value="NUA/TPR/MLP1-2-like_dom"/>
</dbReference>
<evidence type="ECO:0000256" key="4">
    <source>
        <dbReference type="SAM" id="Coils"/>
    </source>
</evidence>
<evidence type="ECO:0000256" key="2">
    <source>
        <dbReference type="ARBA" id="ARBA00023054"/>
    </source>
</evidence>
<dbReference type="InterPro" id="IPR057577">
    <property type="entry name" value="Nucleoprot-TPR/MLP1_dom"/>
</dbReference>
<evidence type="ECO:0000313" key="9">
    <source>
        <dbReference type="Proteomes" id="UP000307440"/>
    </source>
</evidence>
<keyword evidence="9" id="KW-1185">Reference proteome</keyword>
<evidence type="ECO:0000313" key="8">
    <source>
        <dbReference type="EMBL" id="TFK24987.1"/>
    </source>
</evidence>
<evidence type="ECO:0000256" key="5">
    <source>
        <dbReference type="SAM" id="MobiDB-lite"/>
    </source>
</evidence>
<dbReference type="Proteomes" id="UP000307440">
    <property type="component" value="Unassembled WGS sequence"/>
</dbReference>
<dbReference type="PANTHER" id="PTHR18898:SF2">
    <property type="entry name" value="NUCLEOPROTEIN TPR"/>
    <property type="match status" value="1"/>
</dbReference>
<feature type="region of interest" description="Disordered" evidence="5">
    <location>
        <begin position="271"/>
        <end position="294"/>
    </location>
</feature>
<keyword evidence="3" id="KW-0539">Nucleus</keyword>
<feature type="compositionally biased region" description="Polar residues" evidence="5">
    <location>
        <begin position="279"/>
        <end position="294"/>
    </location>
</feature>
<dbReference type="OrthoDB" id="343070at2759"/>
<feature type="domain" description="Nucleoprotein TPR/MPL1" evidence="6">
    <location>
        <begin position="218"/>
        <end position="293"/>
    </location>
</feature>
<evidence type="ECO:0000259" key="6">
    <source>
        <dbReference type="Pfam" id="PF25481"/>
    </source>
</evidence>
<comment type="subcellular location">
    <subcellularLocation>
        <location evidence="1">Nucleus</location>
    </subcellularLocation>
</comment>